<dbReference type="NCBIfam" id="NF006344">
    <property type="entry name" value="PRK08571.1"/>
    <property type="match status" value="1"/>
</dbReference>
<gene>
    <name evidence="6" type="primary">rpl14</name>
    <name evidence="8" type="ORF">ENW83_00930</name>
</gene>
<evidence type="ECO:0000256" key="2">
    <source>
        <dbReference type="ARBA" id="ARBA00022730"/>
    </source>
</evidence>
<evidence type="ECO:0000256" key="5">
    <source>
        <dbReference type="ARBA" id="ARBA00023274"/>
    </source>
</evidence>
<dbReference type="AlphaFoldDB" id="A0A7J3SJR9"/>
<proteinExistence type="inferred from homology"/>
<dbReference type="GO" id="GO:0003735">
    <property type="term" value="F:structural constituent of ribosome"/>
    <property type="evidence" value="ECO:0007669"/>
    <property type="project" value="InterPro"/>
</dbReference>
<dbReference type="Pfam" id="PF00238">
    <property type="entry name" value="Ribosomal_L14"/>
    <property type="match status" value="1"/>
</dbReference>
<evidence type="ECO:0000256" key="1">
    <source>
        <dbReference type="ARBA" id="ARBA00010745"/>
    </source>
</evidence>
<dbReference type="HAMAP" id="MF_01367">
    <property type="entry name" value="Ribosomal_uL14"/>
    <property type="match status" value="1"/>
</dbReference>
<comment type="subunit">
    <text evidence="6">Part of the 50S ribosomal subunit. Forms a cluster with proteins L3 and L24e, part of which may contact the 16S rRNA in 2 intersubunit bridges.</text>
</comment>
<comment type="function">
    <text evidence="6">Binds to 23S rRNA. Forms part of two intersubunit bridges in the 70S ribosome.</text>
</comment>
<keyword evidence="5 6" id="KW-0687">Ribonucleoprotein</keyword>
<dbReference type="GO" id="GO:0006412">
    <property type="term" value="P:translation"/>
    <property type="evidence" value="ECO:0007669"/>
    <property type="project" value="UniProtKB-UniRule"/>
</dbReference>
<protein>
    <recommendedName>
        <fullName evidence="6">Large ribosomal subunit protein uL14</fullName>
    </recommendedName>
</protein>
<dbReference type="SUPFAM" id="SSF50193">
    <property type="entry name" value="Ribosomal protein L14"/>
    <property type="match status" value="1"/>
</dbReference>
<accession>A0A7J3SJR9</accession>
<reference evidence="8" key="1">
    <citation type="journal article" date="2020" name="mSystems">
        <title>Genome- and Community-Level Interaction Insights into Carbon Utilization and Element Cycling Functions of Hydrothermarchaeota in Hydrothermal Sediment.</title>
        <authorList>
            <person name="Zhou Z."/>
            <person name="Liu Y."/>
            <person name="Xu W."/>
            <person name="Pan J."/>
            <person name="Luo Z.H."/>
            <person name="Li M."/>
        </authorList>
    </citation>
    <scope>NUCLEOTIDE SEQUENCE [LARGE SCALE GENOMIC DNA]</scope>
    <source>
        <strain evidence="8">SpSt-885</strain>
    </source>
</reference>
<comment type="caution">
    <text evidence="8">The sequence shown here is derived from an EMBL/GenBank/DDBJ whole genome shotgun (WGS) entry which is preliminary data.</text>
</comment>
<keyword evidence="3 6" id="KW-0694">RNA-binding</keyword>
<name>A0A7J3SJR9_9CREN</name>
<dbReference type="InterPro" id="IPR036853">
    <property type="entry name" value="Ribosomal_uL14_sf"/>
</dbReference>
<dbReference type="PROSITE" id="PS00049">
    <property type="entry name" value="RIBOSOMAL_L14"/>
    <property type="match status" value="1"/>
</dbReference>
<comment type="similarity">
    <text evidence="1 6 7">Belongs to the universal ribosomal protein uL14 family.</text>
</comment>
<dbReference type="NCBIfam" id="TIGR03673">
    <property type="entry name" value="uL14_arch"/>
    <property type="match status" value="1"/>
</dbReference>
<evidence type="ECO:0000256" key="7">
    <source>
        <dbReference type="RuleBase" id="RU003949"/>
    </source>
</evidence>
<dbReference type="GO" id="GO:0022625">
    <property type="term" value="C:cytosolic large ribosomal subunit"/>
    <property type="evidence" value="ECO:0007669"/>
    <property type="project" value="TreeGrafter"/>
</dbReference>
<evidence type="ECO:0000313" key="8">
    <source>
        <dbReference type="EMBL" id="HGZ59757.1"/>
    </source>
</evidence>
<organism evidence="8">
    <name type="scientific">Fervidicoccus fontis</name>
    <dbReference type="NCBI Taxonomy" id="683846"/>
    <lineage>
        <taxon>Archaea</taxon>
        <taxon>Thermoproteota</taxon>
        <taxon>Thermoprotei</taxon>
        <taxon>Fervidicoccales</taxon>
        <taxon>Fervidicoccaceae</taxon>
        <taxon>Fervidicoccus</taxon>
    </lineage>
</organism>
<keyword evidence="4 6" id="KW-0689">Ribosomal protein</keyword>
<dbReference type="Gene3D" id="2.40.150.20">
    <property type="entry name" value="Ribosomal protein L14"/>
    <property type="match status" value="1"/>
</dbReference>
<dbReference type="PANTHER" id="PTHR11761:SF8">
    <property type="entry name" value="LARGE RIBOSOMAL SUBUNIT PROTEIN UL14"/>
    <property type="match status" value="1"/>
</dbReference>
<sequence>MVKRGAVALSGLKVSPGLQVGSYVNVSDNSGARVAMIIGVPGYRGRLRRVPQAGVGDKVVVSVKKGIPEIRKQIFPAVVIRQKRPYRRADGTWVSFEDNAVVIITPEGTLKGSEIRGPVAREAVERWPRIANMASIIL</sequence>
<keyword evidence="2 6" id="KW-0699">rRNA-binding</keyword>
<evidence type="ECO:0000256" key="4">
    <source>
        <dbReference type="ARBA" id="ARBA00022980"/>
    </source>
</evidence>
<dbReference type="CDD" id="cd00337">
    <property type="entry name" value="Ribosomal_uL14"/>
    <property type="match status" value="1"/>
</dbReference>
<dbReference type="InterPro" id="IPR000218">
    <property type="entry name" value="Ribosomal_uL14"/>
</dbReference>
<dbReference type="InterPro" id="IPR019972">
    <property type="entry name" value="Ribosomal_uL14_CS"/>
</dbReference>
<dbReference type="PANTHER" id="PTHR11761">
    <property type="entry name" value="50S/60S RIBOSOMAL PROTEIN L14/L23"/>
    <property type="match status" value="1"/>
</dbReference>
<evidence type="ECO:0000256" key="3">
    <source>
        <dbReference type="ARBA" id="ARBA00022884"/>
    </source>
</evidence>
<dbReference type="InterPro" id="IPR019971">
    <property type="entry name" value="Ribosomal_uL14_arc"/>
</dbReference>
<dbReference type="GO" id="GO:0070180">
    <property type="term" value="F:large ribosomal subunit rRNA binding"/>
    <property type="evidence" value="ECO:0007669"/>
    <property type="project" value="TreeGrafter"/>
</dbReference>
<dbReference type="FunFam" id="2.40.150.20:FF:000007">
    <property type="entry name" value="50S ribosomal protein L14"/>
    <property type="match status" value="1"/>
</dbReference>
<dbReference type="EMBL" id="DTLS01000030">
    <property type="protein sequence ID" value="HGZ59757.1"/>
    <property type="molecule type" value="Genomic_DNA"/>
</dbReference>
<evidence type="ECO:0000256" key="6">
    <source>
        <dbReference type="HAMAP-Rule" id="MF_01367"/>
    </source>
</evidence>
<dbReference type="SMART" id="SM01374">
    <property type="entry name" value="Ribosomal_L14"/>
    <property type="match status" value="1"/>
</dbReference>